<accession>F9D3P0</accession>
<evidence type="ECO:0000313" key="2">
    <source>
        <dbReference type="Proteomes" id="UP000007820"/>
    </source>
</evidence>
<dbReference type="Proteomes" id="UP000007820">
    <property type="component" value="Unassembled WGS sequence"/>
</dbReference>
<organism evidence="1 2">
    <name type="scientific">Prevotella dentalis (strain ATCC 49559 / DSM 3688 / JCM 13448 / NCTC 12043 / ES 2772)</name>
    <name type="common">Mitsuokella dentalis</name>
    <dbReference type="NCBI Taxonomy" id="908937"/>
    <lineage>
        <taxon>Bacteria</taxon>
        <taxon>Pseudomonadati</taxon>
        <taxon>Bacteroidota</taxon>
        <taxon>Bacteroidia</taxon>
        <taxon>Bacteroidales</taxon>
        <taxon>Prevotellaceae</taxon>
        <taxon>Prevotella</taxon>
    </lineage>
</organism>
<sequence length="42" mass="4525">MQKAARIILNKNSVQLSACLAVVHFGETAGHSHMDHGKAHES</sequence>
<comment type="caution">
    <text evidence="1">The sequence shown here is derived from an EMBL/GenBank/DDBJ whole genome shotgun (WGS) entry which is preliminary data.</text>
</comment>
<evidence type="ECO:0000313" key="1">
    <source>
        <dbReference type="EMBL" id="EGQ14544.1"/>
    </source>
</evidence>
<proteinExistence type="predicted"/>
<reference evidence="1 2" key="1">
    <citation type="submission" date="2011-04" db="EMBL/GenBank/DDBJ databases">
        <authorList>
            <person name="Muzny D."/>
            <person name="Qin X."/>
            <person name="Deng J."/>
            <person name="Jiang H."/>
            <person name="Liu Y."/>
            <person name="Qu J."/>
            <person name="Song X.-Z."/>
            <person name="Zhang L."/>
            <person name="Thornton R."/>
            <person name="Coyle M."/>
            <person name="Francisco L."/>
            <person name="Jackson L."/>
            <person name="Javaid M."/>
            <person name="Korchina V."/>
            <person name="Kovar C."/>
            <person name="Mata R."/>
            <person name="Mathew T."/>
            <person name="Ngo R."/>
            <person name="Nguyen L."/>
            <person name="Nguyen N."/>
            <person name="Okwuonu G."/>
            <person name="Ongeri F."/>
            <person name="Pham C."/>
            <person name="Simmons D."/>
            <person name="Wilczek-Boney K."/>
            <person name="Hale W."/>
            <person name="Jakkamsetti A."/>
            <person name="Pham P."/>
            <person name="Ruth R."/>
            <person name="San Lucas F."/>
            <person name="Warren J."/>
            <person name="Zhang J."/>
            <person name="Zhao Z."/>
            <person name="Zhou C."/>
            <person name="Zhu D."/>
            <person name="Lee S."/>
            <person name="Bess C."/>
            <person name="Blankenburg K."/>
            <person name="Forbes L."/>
            <person name="Fu Q."/>
            <person name="Gubbala S."/>
            <person name="Hirani K."/>
            <person name="Jayaseelan J.C."/>
            <person name="Lara F."/>
            <person name="Munidasa M."/>
            <person name="Palculict T."/>
            <person name="Patil S."/>
            <person name="Pu L.-L."/>
            <person name="Saada N."/>
            <person name="Tang L."/>
            <person name="Weissenberger G."/>
            <person name="Zhu Y."/>
            <person name="Hemphill L."/>
            <person name="Shang Y."/>
            <person name="Youmans B."/>
            <person name="Ayvaz T."/>
            <person name="Ross M."/>
            <person name="Santibanez J."/>
            <person name="Aqrawi P."/>
            <person name="Gross S."/>
            <person name="Joshi V."/>
            <person name="Fowler G."/>
            <person name="Nazareth L."/>
            <person name="Reid J."/>
            <person name="Worley K."/>
            <person name="Petrosino J."/>
            <person name="Highlander S."/>
            <person name="Gibbs R."/>
        </authorList>
    </citation>
    <scope>NUCLEOTIDE SEQUENCE [LARGE SCALE GENOMIC DNA]</scope>
    <source>
        <strain evidence="1 2">DSM 3688</strain>
    </source>
</reference>
<protein>
    <submittedName>
        <fullName evidence="1">Uncharacterized protein</fullName>
    </submittedName>
</protein>
<name>F9D3P0_PREDD</name>
<dbReference type="AlphaFoldDB" id="F9D3P0"/>
<dbReference type="EMBL" id="AFPW01000020">
    <property type="protein sequence ID" value="EGQ14544.1"/>
    <property type="molecule type" value="Genomic_DNA"/>
</dbReference>
<gene>
    <name evidence="1" type="ORF">HMPREF9136_1468</name>
</gene>